<accession>A0ABV3T7D4</accession>
<dbReference type="Pfam" id="PF09955">
    <property type="entry name" value="DUF2189"/>
    <property type="match status" value="1"/>
</dbReference>
<evidence type="ECO:0000256" key="1">
    <source>
        <dbReference type="SAM" id="Phobius"/>
    </source>
</evidence>
<dbReference type="Proteomes" id="UP001556637">
    <property type="component" value="Unassembled WGS sequence"/>
</dbReference>
<dbReference type="RefSeq" id="WP_367983396.1">
    <property type="nucleotide sequence ID" value="NZ_JBAKFF010000001.1"/>
</dbReference>
<evidence type="ECO:0000313" key="3">
    <source>
        <dbReference type="Proteomes" id="UP001556637"/>
    </source>
</evidence>
<dbReference type="EMBL" id="JBAKFF010000001">
    <property type="protein sequence ID" value="MEX0430607.1"/>
    <property type="molecule type" value="Genomic_DNA"/>
</dbReference>
<feature type="transmembrane region" description="Helical" evidence="1">
    <location>
        <begin position="106"/>
        <end position="126"/>
    </location>
</feature>
<comment type="caution">
    <text evidence="2">The sequence shown here is derived from an EMBL/GenBank/DDBJ whole genome shotgun (WGS) entry which is preliminary data.</text>
</comment>
<feature type="transmembrane region" description="Helical" evidence="1">
    <location>
        <begin position="66"/>
        <end position="86"/>
    </location>
</feature>
<protein>
    <submittedName>
        <fullName evidence="2">DUF2189 domain-containing protein</fullName>
    </submittedName>
</protein>
<feature type="transmembrane region" description="Helical" evidence="1">
    <location>
        <begin position="164"/>
        <end position="191"/>
    </location>
</feature>
<name>A0ABV3T7D4_9GAMM</name>
<sequence>MQSAATTAAQHQPIEVRRVGIGAPFRWLAAGLRDMVAMPVASLAYGVIFAVVGYALVTLSSSRPHLLSAAVSGFFLAGPFLGMGLYRLSQCREAGEPTTFRDSATIWRSNPWSIGLFGVLLAFVLLSWERISAILFALFHGASLPVTDGGWTDVLLSAADPAFIAVYLAIGAALAAGVFAISAIALPLLITGPIDPVTAAITSVRATLANPGVMLLWAALIVALITLGMLSAFIGLIVAMPLVAHASWHACRDLTLER</sequence>
<dbReference type="InterPro" id="IPR018692">
    <property type="entry name" value="DUF2189"/>
</dbReference>
<feature type="transmembrane region" description="Helical" evidence="1">
    <location>
        <begin position="212"/>
        <end position="239"/>
    </location>
</feature>
<keyword evidence="1" id="KW-0812">Transmembrane</keyword>
<keyword evidence="1" id="KW-1133">Transmembrane helix</keyword>
<proteinExistence type="predicted"/>
<gene>
    <name evidence="2" type="ORF">V6X30_04215</name>
</gene>
<keyword evidence="3" id="KW-1185">Reference proteome</keyword>
<keyword evidence="1" id="KW-0472">Membrane</keyword>
<evidence type="ECO:0000313" key="2">
    <source>
        <dbReference type="EMBL" id="MEX0430607.1"/>
    </source>
</evidence>
<reference evidence="2 3" key="1">
    <citation type="submission" date="2024-02" db="EMBL/GenBank/DDBJ databases">
        <title>New especies of Spiribacter isolated from saline water.</title>
        <authorList>
            <person name="Leon M.J."/>
            <person name="De La Haba R."/>
            <person name="Sanchez-Porro C."/>
            <person name="Ventosa A."/>
        </authorList>
    </citation>
    <scope>NUCLEOTIDE SEQUENCE [LARGE SCALE GENOMIC DNA]</scope>
    <source>
        <strain evidence="3">ag22IC4-189</strain>
    </source>
</reference>
<feature type="transmembrane region" description="Helical" evidence="1">
    <location>
        <begin position="36"/>
        <end position="59"/>
    </location>
</feature>
<organism evidence="2 3">
    <name type="scientific">Spiribacter insolitus</name>
    <dbReference type="NCBI Taxonomy" id="3122417"/>
    <lineage>
        <taxon>Bacteria</taxon>
        <taxon>Pseudomonadati</taxon>
        <taxon>Pseudomonadota</taxon>
        <taxon>Gammaproteobacteria</taxon>
        <taxon>Chromatiales</taxon>
        <taxon>Ectothiorhodospiraceae</taxon>
        <taxon>Spiribacter</taxon>
    </lineage>
</organism>